<keyword evidence="10" id="KW-1185">Reference proteome</keyword>
<evidence type="ECO:0000259" key="8">
    <source>
        <dbReference type="PROSITE" id="PS50902"/>
    </source>
</evidence>
<keyword evidence="4" id="KW-0813">Transport</keyword>
<dbReference type="InterPro" id="IPR008254">
    <property type="entry name" value="Flavodoxin/NO_synth"/>
</dbReference>
<dbReference type="PROSITE" id="PS50902">
    <property type="entry name" value="FLAVODOXIN_LIKE"/>
    <property type="match status" value="1"/>
</dbReference>
<sequence>MNINLIYASLTGNTEALSELIVEKFKDDKNIDVKLNFVEDMSDYSLLEDSDAFIIATYTYGDGDLPEEMEDLYNTIPSLNLNGKIYGVVGTGDTTYDEFCVCVDQFDKQIKKAGGVNPTSNLKIEIEADCDEDFENINKFIEDFSNALKEK</sequence>
<dbReference type="SUPFAM" id="SSF52218">
    <property type="entry name" value="Flavoproteins"/>
    <property type="match status" value="1"/>
</dbReference>
<keyword evidence="5" id="KW-0285">Flavoprotein</keyword>
<dbReference type="PRINTS" id="PR00369">
    <property type="entry name" value="FLAVODOXIN"/>
</dbReference>
<dbReference type="InterPro" id="IPR029039">
    <property type="entry name" value="Flavoprotein-like_sf"/>
</dbReference>
<comment type="function">
    <text evidence="2">Low-potential electron donor to a number of redox enzymes.</text>
</comment>
<dbReference type="InterPro" id="IPR050619">
    <property type="entry name" value="Flavodoxin"/>
</dbReference>
<evidence type="ECO:0000256" key="3">
    <source>
        <dbReference type="ARBA" id="ARBA00005267"/>
    </source>
</evidence>
<dbReference type="PANTHER" id="PTHR42809">
    <property type="entry name" value="FLAVODOXIN 2"/>
    <property type="match status" value="1"/>
</dbReference>
<dbReference type="Proteomes" id="UP000070467">
    <property type="component" value="Unassembled WGS sequence"/>
</dbReference>
<name>A0ABR5TN78_9BACL</name>
<protein>
    <submittedName>
        <fullName evidence="9">Flavodoxin</fullName>
    </submittedName>
</protein>
<keyword evidence="7" id="KW-0249">Electron transport</keyword>
<evidence type="ECO:0000256" key="4">
    <source>
        <dbReference type="ARBA" id="ARBA00022448"/>
    </source>
</evidence>
<gene>
    <name evidence="9" type="ORF">HMPREF1871_00182</name>
</gene>
<dbReference type="RefSeq" id="WP_066128729.1">
    <property type="nucleotide sequence ID" value="NZ_KQ959858.1"/>
</dbReference>
<organism evidence="9 10">
    <name type="scientific">Gemelliphila asaccharolytica</name>
    <dbReference type="NCBI Taxonomy" id="502393"/>
    <lineage>
        <taxon>Bacteria</taxon>
        <taxon>Bacillati</taxon>
        <taxon>Bacillota</taxon>
        <taxon>Bacilli</taxon>
        <taxon>Bacillales</taxon>
        <taxon>Gemellaceae</taxon>
        <taxon>Gemelliphila</taxon>
    </lineage>
</organism>
<comment type="caution">
    <text evidence="9">The sequence shown here is derived from an EMBL/GenBank/DDBJ whole genome shotgun (WGS) entry which is preliminary data.</text>
</comment>
<dbReference type="EMBL" id="LSDB01000005">
    <property type="protein sequence ID" value="KXB58790.1"/>
    <property type="molecule type" value="Genomic_DNA"/>
</dbReference>
<evidence type="ECO:0000256" key="6">
    <source>
        <dbReference type="ARBA" id="ARBA00022643"/>
    </source>
</evidence>
<proteinExistence type="inferred from homology"/>
<accession>A0ABR5TN78</accession>
<reference evidence="9 10" key="1">
    <citation type="submission" date="2016-01" db="EMBL/GenBank/DDBJ databases">
        <authorList>
            <person name="Mitreva M."/>
            <person name="Pepin K.H."/>
            <person name="Mihindukulasuriya K.A."/>
            <person name="Fulton R."/>
            <person name="Fronick C."/>
            <person name="O'Laughlin M."/>
            <person name="Miner T."/>
            <person name="Herter B."/>
            <person name="Rosa B.A."/>
            <person name="Cordes M."/>
            <person name="Tomlinson C."/>
            <person name="Wollam A."/>
            <person name="Palsikar V.B."/>
            <person name="Mardis E.R."/>
            <person name="Wilson R.K."/>
        </authorList>
    </citation>
    <scope>NUCLEOTIDE SEQUENCE [LARGE SCALE GENOMIC DNA]</scope>
    <source>
        <strain evidence="9 10">KA00071</strain>
    </source>
</reference>
<evidence type="ECO:0000256" key="5">
    <source>
        <dbReference type="ARBA" id="ARBA00022630"/>
    </source>
</evidence>
<evidence type="ECO:0000256" key="2">
    <source>
        <dbReference type="ARBA" id="ARBA00003297"/>
    </source>
</evidence>
<comment type="cofactor">
    <cofactor evidence="1">
        <name>FMN</name>
        <dbReference type="ChEBI" id="CHEBI:58210"/>
    </cofactor>
</comment>
<evidence type="ECO:0000313" key="10">
    <source>
        <dbReference type="Proteomes" id="UP000070467"/>
    </source>
</evidence>
<evidence type="ECO:0000313" key="9">
    <source>
        <dbReference type="EMBL" id="KXB58790.1"/>
    </source>
</evidence>
<dbReference type="PANTHER" id="PTHR42809:SF1">
    <property type="entry name" value="FLAVODOXIN 1"/>
    <property type="match status" value="1"/>
</dbReference>
<dbReference type="Gene3D" id="3.40.50.360">
    <property type="match status" value="1"/>
</dbReference>
<comment type="similarity">
    <text evidence="3">Belongs to the flavodoxin family.</text>
</comment>
<feature type="domain" description="Flavodoxin-like" evidence="8">
    <location>
        <begin position="3"/>
        <end position="145"/>
    </location>
</feature>
<evidence type="ECO:0000256" key="1">
    <source>
        <dbReference type="ARBA" id="ARBA00001917"/>
    </source>
</evidence>
<keyword evidence="6" id="KW-0288">FMN</keyword>
<evidence type="ECO:0000256" key="7">
    <source>
        <dbReference type="ARBA" id="ARBA00022982"/>
    </source>
</evidence>
<dbReference type="Pfam" id="PF00258">
    <property type="entry name" value="Flavodoxin_1"/>
    <property type="match status" value="1"/>
</dbReference>
<dbReference type="InterPro" id="IPR001094">
    <property type="entry name" value="Flavdoxin-like"/>
</dbReference>